<dbReference type="EMBL" id="CAJNBJ010000001">
    <property type="protein sequence ID" value="CAE6706283.1"/>
    <property type="molecule type" value="Genomic_DNA"/>
</dbReference>
<feature type="signal peptide" evidence="1">
    <location>
        <begin position="1"/>
        <end position="26"/>
    </location>
</feature>
<proteinExistence type="predicted"/>
<feature type="chain" id="PRO_5046568706" description="Lipoprotein" evidence="1">
    <location>
        <begin position="27"/>
        <end position="140"/>
    </location>
</feature>
<evidence type="ECO:0000256" key="1">
    <source>
        <dbReference type="SAM" id="SignalP"/>
    </source>
</evidence>
<gene>
    <name evidence="2" type="ORF">NSPZN2_10992</name>
</gene>
<dbReference type="PROSITE" id="PS51257">
    <property type="entry name" value="PROKAR_LIPOPROTEIN"/>
    <property type="match status" value="1"/>
</dbReference>
<keyword evidence="3" id="KW-1185">Reference proteome</keyword>
<dbReference type="RefSeq" id="WP_213040793.1">
    <property type="nucleotide sequence ID" value="NZ_CAJNBJ010000001.1"/>
</dbReference>
<name>A0ABM8QN71_9BACT</name>
<keyword evidence="1" id="KW-0732">Signal</keyword>
<evidence type="ECO:0000313" key="3">
    <source>
        <dbReference type="Proteomes" id="UP000675880"/>
    </source>
</evidence>
<comment type="caution">
    <text evidence="2">The sequence shown here is derived from an EMBL/GenBank/DDBJ whole genome shotgun (WGS) entry which is preliminary data.</text>
</comment>
<sequence>MISKTGCRRLLAATTLVLTLSGCNVARLTINTPLTPESVAFITEGRTTLTEVIATLGAPDTITDADSGTVVTYRFLDAKYSRVNFGWLVKPWSPVDPDLVFSRSGLGTDAFELVCDHNWIVTHRAFVRHRPELPFTPYPF</sequence>
<evidence type="ECO:0000313" key="2">
    <source>
        <dbReference type="EMBL" id="CAE6706283.1"/>
    </source>
</evidence>
<accession>A0ABM8QN71</accession>
<evidence type="ECO:0008006" key="4">
    <source>
        <dbReference type="Google" id="ProtNLM"/>
    </source>
</evidence>
<dbReference type="Proteomes" id="UP000675880">
    <property type="component" value="Unassembled WGS sequence"/>
</dbReference>
<reference evidence="2 3" key="1">
    <citation type="submission" date="2021-02" db="EMBL/GenBank/DDBJ databases">
        <authorList>
            <person name="Han P."/>
        </authorList>
    </citation>
    <scope>NUCLEOTIDE SEQUENCE [LARGE SCALE GENOMIC DNA]</scope>
    <source>
        <strain evidence="2">Candidatus Nitrospira sp. ZN2</strain>
    </source>
</reference>
<protein>
    <recommendedName>
        <fullName evidence="4">Lipoprotein</fullName>
    </recommendedName>
</protein>
<organism evidence="2 3">
    <name type="scientific">Nitrospira defluvii</name>
    <dbReference type="NCBI Taxonomy" id="330214"/>
    <lineage>
        <taxon>Bacteria</taxon>
        <taxon>Pseudomonadati</taxon>
        <taxon>Nitrospirota</taxon>
        <taxon>Nitrospiria</taxon>
        <taxon>Nitrospirales</taxon>
        <taxon>Nitrospiraceae</taxon>
        <taxon>Nitrospira</taxon>
    </lineage>
</organism>